<sequence>MGRWRGQYTRQKHLNTSSTVFAYRCRKKKADSDCPEFDVLREVASAQWSALERGETEGWSGGDVGGRAELSTCMNVKGK</sequence>
<name>A0A0C9ZUV0_9AGAM</name>
<organism evidence="1 2">
    <name type="scientific">Pisolithus microcarpus 441</name>
    <dbReference type="NCBI Taxonomy" id="765257"/>
    <lineage>
        <taxon>Eukaryota</taxon>
        <taxon>Fungi</taxon>
        <taxon>Dikarya</taxon>
        <taxon>Basidiomycota</taxon>
        <taxon>Agaricomycotina</taxon>
        <taxon>Agaricomycetes</taxon>
        <taxon>Agaricomycetidae</taxon>
        <taxon>Boletales</taxon>
        <taxon>Sclerodermatineae</taxon>
        <taxon>Pisolithaceae</taxon>
        <taxon>Pisolithus</taxon>
    </lineage>
</organism>
<keyword evidence="2" id="KW-1185">Reference proteome</keyword>
<dbReference type="EMBL" id="KN833704">
    <property type="protein sequence ID" value="KIK25972.1"/>
    <property type="molecule type" value="Genomic_DNA"/>
</dbReference>
<proteinExistence type="predicted"/>
<dbReference type="AlphaFoldDB" id="A0A0C9ZUV0"/>
<accession>A0A0C9ZUV0</accession>
<dbReference type="Proteomes" id="UP000054018">
    <property type="component" value="Unassembled WGS sequence"/>
</dbReference>
<reference evidence="1 2" key="1">
    <citation type="submission" date="2014-04" db="EMBL/GenBank/DDBJ databases">
        <authorList>
            <consortium name="DOE Joint Genome Institute"/>
            <person name="Kuo A."/>
            <person name="Kohler A."/>
            <person name="Costa M.D."/>
            <person name="Nagy L.G."/>
            <person name="Floudas D."/>
            <person name="Copeland A."/>
            <person name="Barry K.W."/>
            <person name="Cichocki N."/>
            <person name="Veneault-Fourrey C."/>
            <person name="LaButti K."/>
            <person name="Lindquist E.A."/>
            <person name="Lipzen A."/>
            <person name="Lundell T."/>
            <person name="Morin E."/>
            <person name="Murat C."/>
            <person name="Sun H."/>
            <person name="Tunlid A."/>
            <person name="Henrissat B."/>
            <person name="Grigoriev I.V."/>
            <person name="Hibbett D.S."/>
            <person name="Martin F."/>
            <person name="Nordberg H.P."/>
            <person name="Cantor M.N."/>
            <person name="Hua S.X."/>
        </authorList>
    </citation>
    <scope>NUCLEOTIDE SEQUENCE [LARGE SCALE GENOMIC DNA]</scope>
    <source>
        <strain evidence="1 2">441</strain>
    </source>
</reference>
<dbReference type="HOGENOM" id="CLU_2606924_0_0_1"/>
<reference evidence="2" key="2">
    <citation type="submission" date="2015-01" db="EMBL/GenBank/DDBJ databases">
        <title>Evolutionary Origins and Diversification of the Mycorrhizal Mutualists.</title>
        <authorList>
            <consortium name="DOE Joint Genome Institute"/>
            <consortium name="Mycorrhizal Genomics Consortium"/>
            <person name="Kohler A."/>
            <person name="Kuo A."/>
            <person name="Nagy L.G."/>
            <person name="Floudas D."/>
            <person name="Copeland A."/>
            <person name="Barry K.W."/>
            <person name="Cichocki N."/>
            <person name="Veneault-Fourrey C."/>
            <person name="LaButti K."/>
            <person name="Lindquist E.A."/>
            <person name="Lipzen A."/>
            <person name="Lundell T."/>
            <person name="Morin E."/>
            <person name="Murat C."/>
            <person name="Riley R."/>
            <person name="Ohm R."/>
            <person name="Sun H."/>
            <person name="Tunlid A."/>
            <person name="Henrissat B."/>
            <person name="Grigoriev I.V."/>
            <person name="Hibbett D.S."/>
            <person name="Martin F."/>
        </authorList>
    </citation>
    <scope>NUCLEOTIDE SEQUENCE [LARGE SCALE GENOMIC DNA]</scope>
    <source>
        <strain evidence="2">441</strain>
    </source>
</reference>
<evidence type="ECO:0000313" key="2">
    <source>
        <dbReference type="Proteomes" id="UP000054018"/>
    </source>
</evidence>
<gene>
    <name evidence="1" type="ORF">PISMIDRAFT_315501</name>
</gene>
<evidence type="ECO:0000313" key="1">
    <source>
        <dbReference type="EMBL" id="KIK25972.1"/>
    </source>
</evidence>
<protein>
    <submittedName>
        <fullName evidence="1">Uncharacterized protein</fullName>
    </submittedName>
</protein>